<name>A0A9X3MQN7_9ACTN</name>
<feature type="binding site" evidence="9">
    <location>
        <position position="262"/>
    </location>
    <ligand>
        <name>substrate</name>
    </ligand>
</feature>
<gene>
    <name evidence="12" type="ORF">OM076_10695</name>
</gene>
<dbReference type="Pfam" id="PF01341">
    <property type="entry name" value="Glyco_hydro_6"/>
    <property type="match status" value="1"/>
</dbReference>
<proteinExistence type="inferred from homology"/>
<dbReference type="Gene3D" id="3.20.20.40">
    <property type="entry name" value="1, 4-beta cellobiohydrolase"/>
    <property type="match status" value="1"/>
</dbReference>
<dbReference type="EMBL" id="JAPDOD010000007">
    <property type="protein sequence ID" value="MDA0160734.1"/>
    <property type="molecule type" value="Genomic_DNA"/>
</dbReference>
<dbReference type="GO" id="GO:0004553">
    <property type="term" value="F:hydrolase activity, hydrolyzing O-glycosyl compounds"/>
    <property type="evidence" value="ECO:0007669"/>
    <property type="project" value="InterPro"/>
</dbReference>
<dbReference type="GO" id="GO:0030245">
    <property type="term" value="P:cellulose catabolic process"/>
    <property type="evidence" value="ECO:0007669"/>
    <property type="project" value="UniProtKB-KW"/>
</dbReference>
<keyword evidence="3 11" id="KW-0136">Cellulose degradation</keyword>
<dbReference type="RefSeq" id="WP_270039741.1">
    <property type="nucleotide sequence ID" value="NZ_JAPDOD010000007.1"/>
</dbReference>
<keyword evidence="7 11" id="KW-0624">Polysaccharide degradation</keyword>
<keyword evidence="13" id="KW-1185">Reference proteome</keyword>
<dbReference type="PANTHER" id="PTHR34876">
    <property type="match status" value="1"/>
</dbReference>
<keyword evidence="4" id="KW-1015">Disulfide bond</keyword>
<dbReference type="PANTHER" id="PTHR34876:SF4">
    <property type="entry name" value="1,4-BETA-D-GLUCAN CELLOBIOHYDROLASE C-RELATED"/>
    <property type="match status" value="1"/>
</dbReference>
<dbReference type="InterPro" id="IPR001524">
    <property type="entry name" value="Glyco_hydro_6_CS"/>
</dbReference>
<evidence type="ECO:0000256" key="8">
    <source>
        <dbReference type="PIRSR" id="PIRSR001100-1"/>
    </source>
</evidence>
<feature type="active site" description="Proton acceptor" evidence="8">
    <location>
        <position position="264"/>
    </location>
</feature>
<comment type="similarity">
    <text evidence="11">Belongs to the glycosyl hydrolase family 6.</text>
</comment>
<keyword evidence="6 11" id="KW-0326">Glycosidase</keyword>
<dbReference type="Proteomes" id="UP001149140">
    <property type="component" value="Unassembled WGS sequence"/>
</dbReference>
<keyword evidence="1 11" id="KW-0732">Signal</keyword>
<evidence type="ECO:0000256" key="9">
    <source>
        <dbReference type="PIRSR" id="PIRSR001100-2"/>
    </source>
</evidence>
<organism evidence="12 13">
    <name type="scientific">Solirubrobacter ginsenosidimutans</name>
    <dbReference type="NCBI Taxonomy" id="490573"/>
    <lineage>
        <taxon>Bacteria</taxon>
        <taxon>Bacillati</taxon>
        <taxon>Actinomycetota</taxon>
        <taxon>Thermoleophilia</taxon>
        <taxon>Solirubrobacterales</taxon>
        <taxon>Solirubrobacteraceae</taxon>
        <taxon>Solirubrobacter</taxon>
    </lineage>
</organism>
<evidence type="ECO:0000313" key="12">
    <source>
        <dbReference type="EMBL" id="MDA0160734.1"/>
    </source>
</evidence>
<evidence type="ECO:0000256" key="7">
    <source>
        <dbReference type="ARBA" id="ARBA00023326"/>
    </source>
</evidence>
<feature type="binding site" evidence="9">
    <location>
        <position position="193"/>
    </location>
    <ligand>
        <name>substrate</name>
    </ligand>
</feature>
<dbReference type="InterPro" id="IPR036434">
    <property type="entry name" value="Beta_cellobiohydrolase_sf"/>
</dbReference>
<dbReference type="PIRSF" id="PIRSF001100">
    <property type="entry name" value="Beta_cellobiohydrolase"/>
    <property type="match status" value="1"/>
</dbReference>
<evidence type="ECO:0000256" key="6">
    <source>
        <dbReference type="ARBA" id="ARBA00023295"/>
    </source>
</evidence>
<evidence type="ECO:0000256" key="2">
    <source>
        <dbReference type="ARBA" id="ARBA00022801"/>
    </source>
</evidence>
<dbReference type="AlphaFoldDB" id="A0A9X3MQN7"/>
<feature type="signal peptide" evidence="11">
    <location>
        <begin position="1"/>
        <end position="22"/>
    </location>
</feature>
<feature type="binding site" evidence="9">
    <location>
        <position position="59"/>
    </location>
    <ligand>
        <name>substrate</name>
    </ligand>
</feature>
<evidence type="ECO:0000256" key="1">
    <source>
        <dbReference type="ARBA" id="ARBA00022729"/>
    </source>
</evidence>
<feature type="binding site" evidence="9">
    <location>
        <position position="163"/>
    </location>
    <ligand>
        <name>substrate</name>
    </ligand>
</feature>
<feature type="chain" id="PRO_5041017942" description="Glucanase" evidence="11">
    <location>
        <begin position="23"/>
        <end position="292"/>
    </location>
</feature>
<feature type="binding site" evidence="9">
    <location>
        <position position="166"/>
    </location>
    <ligand>
        <name>substrate</name>
    </ligand>
</feature>
<accession>A0A9X3MQN7</accession>
<reference evidence="12" key="1">
    <citation type="submission" date="2022-10" db="EMBL/GenBank/DDBJ databases">
        <title>The WGS of Solirubrobacter ginsenosidimutans DSM 21036.</title>
        <authorList>
            <person name="Jiang Z."/>
        </authorList>
    </citation>
    <scope>NUCLEOTIDE SEQUENCE</scope>
    <source>
        <strain evidence="12">DSM 21036</strain>
    </source>
</reference>
<dbReference type="PRINTS" id="PR00733">
    <property type="entry name" value="GLHYDRLASE6"/>
</dbReference>
<keyword evidence="2 11" id="KW-0378">Hydrolase</keyword>
<evidence type="ECO:0000313" key="13">
    <source>
        <dbReference type="Proteomes" id="UP001149140"/>
    </source>
</evidence>
<keyword evidence="5 11" id="KW-0119">Carbohydrate metabolism</keyword>
<feature type="active site" description="Proton donor" evidence="8 10">
    <location>
        <position position="130"/>
    </location>
</feature>
<evidence type="ECO:0000256" key="4">
    <source>
        <dbReference type="ARBA" id="ARBA00023157"/>
    </source>
</evidence>
<dbReference type="EC" id="3.2.1.-" evidence="11"/>
<comment type="caution">
    <text evidence="12">The sequence shown here is derived from an EMBL/GenBank/DDBJ whole genome shotgun (WGS) entry which is preliminary data.</text>
</comment>
<protein>
    <recommendedName>
        <fullName evidence="11">Glucanase</fullName>
        <ecNumber evidence="11">3.2.1.-</ecNumber>
    </recommendedName>
</protein>
<evidence type="ECO:0000256" key="11">
    <source>
        <dbReference type="RuleBase" id="RU361186"/>
    </source>
</evidence>
<dbReference type="SUPFAM" id="SSF51989">
    <property type="entry name" value="Glycosyl hydrolases family 6, cellulases"/>
    <property type="match status" value="1"/>
</dbReference>
<feature type="binding site" evidence="9">
    <location>
        <position position="230"/>
    </location>
    <ligand>
        <name>substrate</name>
    </ligand>
</feature>
<evidence type="ECO:0000256" key="5">
    <source>
        <dbReference type="ARBA" id="ARBA00023277"/>
    </source>
</evidence>
<evidence type="ECO:0000256" key="10">
    <source>
        <dbReference type="PROSITE-ProRule" id="PRU10057"/>
    </source>
</evidence>
<feature type="binding site" evidence="9">
    <location>
        <position position="258"/>
    </location>
    <ligand>
        <name>substrate</name>
    </ligand>
</feature>
<evidence type="ECO:0000256" key="3">
    <source>
        <dbReference type="ARBA" id="ARBA00023001"/>
    </source>
</evidence>
<sequence>MVRSIVFAALVLAVAAAPPARAERVLTPMAHLWVDPDSSTADVGTADAKRLAAIPSATWLTGGDPYGDARRLTRAAPPQVPVFVAYNVPGRDCGGYSNGGAGSATAYRRWINRLASGIGTRTAVVIVEPDALASGCVRSSLIKYAVTRLSRLNRTGVYVDAGHSHWQPATTMATRLKNAGIAKADGFALNVSNYRTNPELIAYAEHLGRWHYVLDTSRNGQGPYSGEQDWCNPPGRGLGERPTTATNTPRLDAYLWIKTPGESDGECRGGPPAGRWFPAQAADLIRNANPPL</sequence>
<dbReference type="InterPro" id="IPR016288">
    <property type="entry name" value="Beta_cellobiohydrolase"/>
</dbReference>
<dbReference type="PROSITE" id="PS00656">
    <property type="entry name" value="GLYCOSYL_HYDROL_F6_2"/>
    <property type="match status" value="1"/>
</dbReference>